<feature type="compositionally biased region" description="Polar residues" evidence="5">
    <location>
        <begin position="1"/>
        <end position="15"/>
    </location>
</feature>
<dbReference type="InterPro" id="IPR048256">
    <property type="entry name" value="Tektin-like"/>
</dbReference>
<dbReference type="InterPro" id="IPR000435">
    <property type="entry name" value="Tektins"/>
</dbReference>
<keyword evidence="7" id="KW-1185">Reference proteome</keyword>
<organism evidence="6 7">
    <name type="scientific">Clonorchis sinensis</name>
    <name type="common">Chinese liver fluke</name>
    <dbReference type="NCBI Taxonomy" id="79923"/>
    <lineage>
        <taxon>Eukaryota</taxon>
        <taxon>Metazoa</taxon>
        <taxon>Spiralia</taxon>
        <taxon>Lophotrochozoa</taxon>
        <taxon>Platyhelminthes</taxon>
        <taxon>Trematoda</taxon>
        <taxon>Digenea</taxon>
        <taxon>Opisthorchiida</taxon>
        <taxon>Opisthorchiata</taxon>
        <taxon>Opisthorchiidae</taxon>
        <taxon>Clonorchis</taxon>
    </lineage>
</organism>
<keyword evidence="2" id="KW-0963">Cytoplasm</keyword>
<evidence type="ECO:0000256" key="3">
    <source>
        <dbReference type="RuleBase" id="RU367040"/>
    </source>
</evidence>
<comment type="similarity">
    <text evidence="1 3">Belongs to the tektin family.</text>
</comment>
<dbReference type="PRINTS" id="PR00511">
    <property type="entry name" value="TEKTIN"/>
</dbReference>
<keyword evidence="4" id="KW-0175">Coiled coil</keyword>
<feature type="region of interest" description="Disordered" evidence="5">
    <location>
        <begin position="1"/>
        <end position="29"/>
    </location>
</feature>
<reference key="2">
    <citation type="submission" date="2011-10" db="EMBL/GenBank/DDBJ databases">
        <title>The genome and transcriptome sequence of Clonorchis sinensis provide insights into the carcinogenic liver fluke.</title>
        <authorList>
            <person name="Wang X."/>
            <person name="Huang Y."/>
            <person name="Chen W."/>
            <person name="Liu H."/>
            <person name="Guo L."/>
            <person name="Chen Y."/>
            <person name="Luo F."/>
            <person name="Zhou W."/>
            <person name="Sun J."/>
            <person name="Mao Q."/>
            <person name="Liang P."/>
            <person name="Zhou C."/>
            <person name="Tian Y."/>
            <person name="Men J."/>
            <person name="Lv X."/>
            <person name="Huang L."/>
            <person name="Zhou J."/>
            <person name="Hu Y."/>
            <person name="Li R."/>
            <person name="Zhang F."/>
            <person name="Lei H."/>
            <person name="Li X."/>
            <person name="Hu X."/>
            <person name="Liang C."/>
            <person name="Xu J."/>
            <person name="Wu Z."/>
            <person name="Yu X."/>
        </authorList>
    </citation>
    <scope>NUCLEOTIDE SEQUENCE</scope>
    <source>
        <strain>Henan</strain>
    </source>
</reference>
<keyword evidence="3" id="KW-0282">Flagellum</keyword>
<dbReference type="AlphaFoldDB" id="G7YNN7"/>
<dbReference type="Pfam" id="PF03148">
    <property type="entry name" value="Tektin"/>
    <property type="match status" value="1"/>
</dbReference>
<dbReference type="GO" id="GO:0005634">
    <property type="term" value="C:nucleus"/>
    <property type="evidence" value="ECO:0007669"/>
    <property type="project" value="TreeGrafter"/>
</dbReference>
<keyword evidence="3" id="KW-0966">Cell projection</keyword>
<feature type="coiled-coil region" evidence="4">
    <location>
        <begin position="478"/>
        <end position="526"/>
    </location>
</feature>
<dbReference type="EMBL" id="DF143903">
    <property type="protein sequence ID" value="GAA54568.1"/>
    <property type="molecule type" value="Genomic_DNA"/>
</dbReference>
<protein>
    <recommendedName>
        <fullName evidence="3">Tektin</fullName>
    </recommendedName>
</protein>
<dbReference type="GO" id="GO:0060271">
    <property type="term" value="P:cilium assembly"/>
    <property type="evidence" value="ECO:0007669"/>
    <property type="project" value="UniProtKB-UniRule"/>
</dbReference>
<comment type="subcellular location">
    <subcellularLocation>
        <location evidence="3">Cytoplasm</location>
        <location evidence="3">Cytoskeleton</location>
        <location evidence="3">Cilium axoneme</location>
    </subcellularLocation>
</comment>
<dbReference type="GO" id="GO:0015630">
    <property type="term" value="C:microtubule cytoskeleton"/>
    <property type="evidence" value="ECO:0007669"/>
    <property type="project" value="UniProtKB-UniRule"/>
</dbReference>
<sequence length="584" mass="67643">MNSNTTRARSSTNIRPSGRSAVRRENTIELTKTRPCGTELPRYHVFSQVDSYYNSARLCFLLGAWQLDTERMLQLNEKTQANPENRFNSYSSCGHWLCNIPESDENCEPEGRATELTFPSEYQTRQNALTSHILPQTWLRYHSAEVARGRLYPRYSEESWNLDTEVATANATQERVEAENTRIQAWKTIQDAEKQTREQQKLTTDRLRNRIRDIEYWRNELLTEIRLAEQETDRCREKLRILGLTRQHLNKPLQLAQECLQTREGRCGIDEVKDSVERALNKEIQVIKECMNQVEQHSEKGEIQLKLSQAAQKELQKDVANKNHAYRIDNRIYGLSNSSDGIKLHEGIELVDDTNSIPGSWVEFSKGNLQRSQKQRVASEQLRDAIDRLMRNVNSTIYGQFTTVNNALQTRIAETVAARDQLRSALKKVMQELYDTEQLEQFLRGSMEDKLKPLKLAETRLAERTRRQNVELCYDDPMKSLQEEIMQIRQAIRQMKDKLDQTEVSLSRLRRNKASLEQSIAVKENSLQIDQRCLNMRKTFPISDKRGTLFSIPVGLRYTKGVEGNACIGARCFDMRSTSPNPSS</sequence>
<evidence type="ECO:0000256" key="5">
    <source>
        <dbReference type="SAM" id="MobiDB-lite"/>
    </source>
</evidence>
<dbReference type="GO" id="GO:0005930">
    <property type="term" value="C:axoneme"/>
    <property type="evidence" value="ECO:0007669"/>
    <property type="project" value="UniProtKB-SubCell"/>
</dbReference>
<evidence type="ECO:0000256" key="1">
    <source>
        <dbReference type="ARBA" id="ARBA00007209"/>
    </source>
</evidence>
<dbReference type="GO" id="GO:0060294">
    <property type="term" value="P:cilium movement involved in cell motility"/>
    <property type="evidence" value="ECO:0007669"/>
    <property type="project" value="UniProtKB-UniRule"/>
</dbReference>
<dbReference type="PANTHER" id="PTHR19960">
    <property type="entry name" value="TEKTIN"/>
    <property type="match status" value="1"/>
</dbReference>
<keyword evidence="3" id="KW-0969">Cilium</keyword>
<dbReference type="PANTHER" id="PTHR19960:SF11">
    <property type="entry name" value="TEKTIN"/>
    <property type="match status" value="1"/>
</dbReference>
<evidence type="ECO:0000256" key="2">
    <source>
        <dbReference type="ARBA" id="ARBA00022490"/>
    </source>
</evidence>
<evidence type="ECO:0000256" key="4">
    <source>
        <dbReference type="SAM" id="Coils"/>
    </source>
</evidence>
<dbReference type="Proteomes" id="UP000008909">
    <property type="component" value="Unassembled WGS sequence"/>
</dbReference>
<evidence type="ECO:0000313" key="6">
    <source>
        <dbReference type="EMBL" id="GAA54568.1"/>
    </source>
</evidence>
<gene>
    <name evidence="6" type="ORF">CLF_103969</name>
</gene>
<name>G7YNN7_CLOSI</name>
<evidence type="ECO:0000313" key="7">
    <source>
        <dbReference type="Proteomes" id="UP000008909"/>
    </source>
</evidence>
<proteinExistence type="inferred from homology"/>
<reference evidence="6" key="1">
    <citation type="journal article" date="2011" name="Genome Biol.">
        <title>The draft genome of the carcinogenic human liver fluke Clonorchis sinensis.</title>
        <authorList>
            <person name="Wang X."/>
            <person name="Chen W."/>
            <person name="Huang Y."/>
            <person name="Sun J."/>
            <person name="Men J."/>
            <person name="Liu H."/>
            <person name="Luo F."/>
            <person name="Guo L."/>
            <person name="Lv X."/>
            <person name="Deng C."/>
            <person name="Zhou C."/>
            <person name="Fan Y."/>
            <person name="Li X."/>
            <person name="Huang L."/>
            <person name="Hu Y."/>
            <person name="Liang C."/>
            <person name="Hu X."/>
            <person name="Xu J."/>
            <person name="Yu X."/>
        </authorList>
    </citation>
    <scope>NUCLEOTIDE SEQUENCE [LARGE SCALE GENOMIC DNA]</scope>
    <source>
        <strain evidence="6">Henan</strain>
    </source>
</reference>
<accession>G7YNN7</accession>